<evidence type="ECO:0000313" key="2">
    <source>
        <dbReference type="EMBL" id="GAA0277004.1"/>
    </source>
</evidence>
<sequence>MTAGVPSEPTHDVGNASVGELVKNVANDLTTLVRQEIALAKAETKEEVTKAGKAGGAFGGAGLAGWLALLFISLAVMYGLGEVIPVGWAALIVGVLWAIGAAALAAYGRSKVKEVNPVPKRTVETVKEDVRWVQNRNA</sequence>
<evidence type="ECO:0000313" key="3">
    <source>
        <dbReference type="Proteomes" id="UP001500967"/>
    </source>
</evidence>
<dbReference type="InterPro" id="IPR009937">
    <property type="entry name" value="Phage_holin_3_6"/>
</dbReference>
<comment type="caution">
    <text evidence="2">The sequence shown here is derived from an EMBL/GenBank/DDBJ whole genome shotgun (WGS) entry which is preliminary data.</text>
</comment>
<dbReference type="Proteomes" id="UP001500967">
    <property type="component" value="Unassembled WGS sequence"/>
</dbReference>
<keyword evidence="1" id="KW-1133">Transmembrane helix</keyword>
<keyword evidence="1" id="KW-0812">Transmembrane</keyword>
<accession>A0ABN0V677</accession>
<dbReference type="Pfam" id="PF07332">
    <property type="entry name" value="Phage_holin_3_6"/>
    <property type="match status" value="1"/>
</dbReference>
<evidence type="ECO:0000256" key="1">
    <source>
        <dbReference type="SAM" id="Phobius"/>
    </source>
</evidence>
<keyword evidence="3" id="KW-1185">Reference proteome</keyword>
<organism evidence="2 3">
    <name type="scientific">Cryptosporangium japonicum</name>
    <dbReference type="NCBI Taxonomy" id="80872"/>
    <lineage>
        <taxon>Bacteria</taxon>
        <taxon>Bacillati</taxon>
        <taxon>Actinomycetota</taxon>
        <taxon>Actinomycetes</taxon>
        <taxon>Cryptosporangiales</taxon>
        <taxon>Cryptosporangiaceae</taxon>
        <taxon>Cryptosporangium</taxon>
    </lineage>
</organism>
<dbReference type="EMBL" id="BAAAGX010000035">
    <property type="protein sequence ID" value="GAA0277004.1"/>
    <property type="molecule type" value="Genomic_DNA"/>
</dbReference>
<feature type="transmembrane region" description="Helical" evidence="1">
    <location>
        <begin position="57"/>
        <end position="80"/>
    </location>
</feature>
<name>A0ABN0V677_9ACTN</name>
<gene>
    <name evidence="2" type="ORF">GCM10009539_75970</name>
</gene>
<feature type="transmembrane region" description="Helical" evidence="1">
    <location>
        <begin position="86"/>
        <end position="107"/>
    </location>
</feature>
<dbReference type="RefSeq" id="WP_344653794.1">
    <property type="nucleotide sequence ID" value="NZ_BAAAGX010000035.1"/>
</dbReference>
<keyword evidence="1" id="KW-0472">Membrane</keyword>
<protein>
    <submittedName>
        <fullName evidence="2">Phage holin family protein</fullName>
    </submittedName>
</protein>
<reference evidence="2 3" key="1">
    <citation type="journal article" date="2019" name="Int. J. Syst. Evol. Microbiol.">
        <title>The Global Catalogue of Microorganisms (GCM) 10K type strain sequencing project: providing services to taxonomists for standard genome sequencing and annotation.</title>
        <authorList>
            <consortium name="The Broad Institute Genomics Platform"/>
            <consortium name="The Broad Institute Genome Sequencing Center for Infectious Disease"/>
            <person name="Wu L."/>
            <person name="Ma J."/>
        </authorList>
    </citation>
    <scope>NUCLEOTIDE SEQUENCE [LARGE SCALE GENOMIC DNA]</scope>
    <source>
        <strain evidence="2 3">JCM 10425</strain>
    </source>
</reference>
<proteinExistence type="predicted"/>